<dbReference type="EMBL" id="LODT01000037">
    <property type="protein sequence ID" value="KYQ90504.1"/>
    <property type="molecule type" value="Genomic_DNA"/>
</dbReference>
<dbReference type="InParanoid" id="A0A151Z9G1"/>
<reference evidence="3 4" key="1">
    <citation type="submission" date="2015-12" db="EMBL/GenBank/DDBJ databases">
        <title>Dictyostelia acquired genes for synthesis and detection of signals that induce cell-type specialization by lateral gene transfer from prokaryotes.</title>
        <authorList>
            <person name="Gloeckner G."/>
            <person name="Schaap P."/>
        </authorList>
    </citation>
    <scope>NUCLEOTIDE SEQUENCE [LARGE SCALE GENOMIC DNA]</scope>
    <source>
        <strain evidence="3 4">TK</strain>
    </source>
</reference>
<comment type="caution">
    <text evidence="3">The sequence shown here is derived from an EMBL/GenBank/DDBJ whole genome shotgun (WGS) entry which is preliminary data.</text>
</comment>
<dbReference type="Proteomes" id="UP000076078">
    <property type="component" value="Unassembled WGS sequence"/>
</dbReference>
<feature type="domain" description="Protein root UVB sensitive/RUS" evidence="2">
    <location>
        <begin position="1"/>
        <end position="193"/>
    </location>
</feature>
<keyword evidence="4" id="KW-1185">Reference proteome</keyword>
<proteinExistence type="inferred from homology"/>
<dbReference type="PANTHER" id="PTHR12770">
    <property type="entry name" value="RUS1 FAMILY PROTEIN C16ORF58"/>
    <property type="match status" value="1"/>
</dbReference>
<dbReference type="PANTHER" id="PTHR12770:SF21">
    <property type="entry name" value="RUS FAMILY MEMBER 1"/>
    <property type="match status" value="1"/>
</dbReference>
<dbReference type="Pfam" id="PF04884">
    <property type="entry name" value="UVB_sens_prot"/>
    <property type="match status" value="1"/>
</dbReference>
<evidence type="ECO:0000259" key="2">
    <source>
        <dbReference type="Pfam" id="PF04884"/>
    </source>
</evidence>
<evidence type="ECO:0000313" key="3">
    <source>
        <dbReference type="EMBL" id="KYQ90504.1"/>
    </source>
</evidence>
<name>A0A151Z9G1_TIELA</name>
<dbReference type="InterPro" id="IPR054549">
    <property type="entry name" value="UVB_sens_RUS_dom"/>
</dbReference>
<dbReference type="AlphaFoldDB" id="A0A151Z9G1"/>
<dbReference type="OrthoDB" id="364779at2759"/>
<protein>
    <submittedName>
        <fullName evidence="3">DUF647 family protein</fullName>
    </submittedName>
</protein>
<dbReference type="FunCoup" id="A0A151Z9G1">
    <property type="interactions" value="2"/>
</dbReference>
<accession>A0A151Z9G1</accession>
<dbReference type="OMA" id="YESESHI"/>
<sequence>MFLPKGYPHSVTEDYMGYQLWDSAQALCSSVTGVLSTRAILKGYGVGDATATTTSATMQWLIRDGTGMIGRILFVWRKGTELDCNSKTWRFMADILNDVGMTLEIISPYTGYFLTFSCLGIICKSLCGVAGGCTKASLTQHFAKRDNLADVSAKDGSQETFIGLIGLFIAIFVSSIPEDTWTLYRSLLIYQYYIKHEKVPTPDQISEVENILFRQWDLPILLGETAIKICNSNSYYQLNGTENQSLHYPVKYTDTDQKDNYIIWSNTKKLKVLISLSMDSKSKDIIRAYFSSIHYISTNRQSYKLPASFYKELENKGWLVERNLLNCASWRYVI</sequence>
<evidence type="ECO:0000313" key="4">
    <source>
        <dbReference type="Proteomes" id="UP000076078"/>
    </source>
</evidence>
<comment type="similarity">
    <text evidence="1">Belongs to the RUS1 family.</text>
</comment>
<dbReference type="InterPro" id="IPR006968">
    <property type="entry name" value="RUS_fam"/>
</dbReference>
<evidence type="ECO:0000256" key="1">
    <source>
        <dbReference type="ARBA" id="ARBA00007558"/>
    </source>
</evidence>
<organism evidence="3 4">
    <name type="scientific">Tieghemostelium lacteum</name>
    <name type="common">Slime mold</name>
    <name type="synonym">Dictyostelium lacteum</name>
    <dbReference type="NCBI Taxonomy" id="361077"/>
    <lineage>
        <taxon>Eukaryota</taxon>
        <taxon>Amoebozoa</taxon>
        <taxon>Evosea</taxon>
        <taxon>Eumycetozoa</taxon>
        <taxon>Dictyostelia</taxon>
        <taxon>Dictyosteliales</taxon>
        <taxon>Raperosteliaceae</taxon>
        <taxon>Tieghemostelium</taxon>
    </lineage>
</organism>
<gene>
    <name evidence="3" type="ORF">DLAC_09131</name>
</gene>